<name>D0MUB7_PHYIT</name>
<dbReference type="KEGG" id="pif:PITG_01883"/>
<evidence type="ECO:0000259" key="7">
    <source>
        <dbReference type="Pfam" id="PF01061"/>
    </source>
</evidence>
<keyword evidence="5 6" id="KW-0472">Membrane</keyword>
<keyword evidence="2" id="KW-0813">Transport</keyword>
<dbReference type="RefSeq" id="XP_002908481.1">
    <property type="nucleotide sequence ID" value="XM_002908435.1"/>
</dbReference>
<evidence type="ECO:0000256" key="5">
    <source>
        <dbReference type="ARBA" id="ARBA00023136"/>
    </source>
</evidence>
<dbReference type="GO" id="GO:0140359">
    <property type="term" value="F:ABC-type transporter activity"/>
    <property type="evidence" value="ECO:0007669"/>
    <property type="project" value="InterPro"/>
</dbReference>
<evidence type="ECO:0000256" key="2">
    <source>
        <dbReference type="ARBA" id="ARBA00022448"/>
    </source>
</evidence>
<dbReference type="HOGENOM" id="CLU_1605932_0_0_1"/>
<dbReference type="InParanoid" id="D0MUB7"/>
<dbReference type="eggNOG" id="KOG0065">
    <property type="taxonomic scope" value="Eukaryota"/>
</dbReference>
<dbReference type="Pfam" id="PF01061">
    <property type="entry name" value="ABC2_membrane"/>
    <property type="match status" value="1"/>
</dbReference>
<evidence type="ECO:0000313" key="9">
    <source>
        <dbReference type="Proteomes" id="UP000006643"/>
    </source>
</evidence>
<proteinExistence type="predicted"/>
<keyword evidence="3 6" id="KW-0812">Transmembrane</keyword>
<keyword evidence="4 6" id="KW-1133">Transmembrane helix</keyword>
<dbReference type="EMBL" id="DS028119">
    <property type="protein sequence ID" value="EEY61564.1"/>
    <property type="molecule type" value="Genomic_DNA"/>
</dbReference>
<keyword evidence="8" id="KW-0547">Nucleotide-binding</keyword>
<dbReference type="InterPro" id="IPR013525">
    <property type="entry name" value="ABC2_TM"/>
</dbReference>
<feature type="transmembrane region" description="Helical" evidence="6">
    <location>
        <begin position="54"/>
        <end position="74"/>
    </location>
</feature>
<feature type="transmembrane region" description="Helical" evidence="6">
    <location>
        <begin position="81"/>
        <end position="100"/>
    </location>
</feature>
<dbReference type="VEuPathDB" id="FungiDB:PITG_01883"/>
<keyword evidence="9" id="KW-1185">Reference proteome</keyword>
<accession>D0MUB7</accession>
<organism evidence="8 9">
    <name type="scientific">Phytophthora infestans (strain T30-4)</name>
    <name type="common">Potato late blight agent</name>
    <dbReference type="NCBI Taxonomy" id="403677"/>
    <lineage>
        <taxon>Eukaryota</taxon>
        <taxon>Sar</taxon>
        <taxon>Stramenopiles</taxon>
        <taxon>Oomycota</taxon>
        <taxon>Peronosporomycetes</taxon>
        <taxon>Peronosporales</taxon>
        <taxon>Peronosporaceae</taxon>
        <taxon>Phytophthora</taxon>
    </lineage>
</organism>
<dbReference type="AlphaFoldDB" id="D0MUB7"/>
<reference evidence="9" key="1">
    <citation type="journal article" date="2009" name="Nature">
        <title>Genome sequence and analysis of the Irish potato famine pathogen Phytophthora infestans.</title>
        <authorList>
            <consortium name="The Broad Institute Genome Sequencing Platform"/>
            <person name="Haas B.J."/>
            <person name="Kamoun S."/>
            <person name="Zody M.C."/>
            <person name="Jiang R.H."/>
            <person name="Handsaker R.E."/>
            <person name="Cano L.M."/>
            <person name="Grabherr M."/>
            <person name="Kodira C.D."/>
            <person name="Raffaele S."/>
            <person name="Torto-Alalibo T."/>
            <person name="Bozkurt T.O."/>
            <person name="Ah-Fong A.M."/>
            <person name="Alvarado L."/>
            <person name="Anderson V.L."/>
            <person name="Armstrong M.R."/>
            <person name="Avrova A."/>
            <person name="Baxter L."/>
            <person name="Beynon J."/>
            <person name="Boevink P.C."/>
            <person name="Bollmann S.R."/>
            <person name="Bos J.I."/>
            <person name="Bulone V."/>
            <person name="Cai G."/>
            <person name="Cakir C."/>
            <person name="Carrington J.C."/>
            <person name="Chawner M."/>
            <person name="Conti L."/>
            <person name="Costanzo S."/>
            <person name="Ewan R."/>
            <person name="Fahlgren N."/>
            <person name="Fischbach M.A."/>
            <person name="Fugelstad J."/>
            <person name="Gilroy E.M."/>
            <person name="Gnerre S."/>
            <person name="Green P.J."/>
            <person name="Grenville-Briggs L.J."/>
            <person name="Griffith J."/>
            <person name="Grunwald N.J."/>
            <person name="Horn K."/>
            <person name="Horner N.R."/>
            <person name="Hu C.H."/>
            <person name="Huitema E."/>
            <person name="Jeong D.H."/>
            <person name="Jones A.M."/>
            <person name="Jones J.D."/>
            <person name="Jones R.W."/>
            <person name="Karlsson E.K."/>
            <person name="Kunjeti S.G."/>
            <person name="Lamour K."/>
            <person name="Liu Z."/>
            <person name="Ma L."/>
            <person name="Maclean D."/>
            <person name="Chibucos M.C."/>
            <person name="McDonald H."/>
            <person name="McWalters J."/>
            <person name="Meijer H.J."/>
            <person name="Morgan W."/>
            <person name="Morris P.F."/>
            <person name="Munro C.A."/>
            <person name="O'Neill K."/>
            <person name="Ospina-Giraldo M."/>
            <person name="Pinzon A."/>
            <person name="Pritchard L."/>
            <person name="Ramsahoye B."/>
            <person name="Ren Q."/>
            <person name="Restrepo S."/>
            <person name="Roy S."/>
            <person name="Sadanandom A."/>
            <person name="Savidor A."/>
            <person name="Schornack S."/>
            <person name="Schwartz D.C."/>
            <person name="Schumann U.D."/>
            <person name="Schwessinger B."/>
            <person name="Seyer L."/>
            <person name="Sharpe T."/>
            <person name="Silvar C."/>
            <person name="Song J."/>
            <person name="Studholme D.J."/>
            <person name="Sykes S."/>
            <person name="Thines M."/>
            <person name="van de Vondervoort P.J."/>
            <person name="Phuntumart V."/>
            <person name="Wawra S."/>
            <person name="Weide R."/>
            <person name="Win J."/>
            <person name="Young C."/>
            <person name="Zhou S."/>
            <person name="Fry W."/>
            <person name="Meyers B.C."/>
            <person name="van West P."/>
            <person name="Ristaino J."/>
            <person name="Govers F."/>
            <person name="Birch P.R."/>
            <person name="Whisson S.C."/>
            <person name="Judelson H.S."/>
            <person name="Nusbaum C."/>
        </authorList>
    </citation>
    <scope>NUCLEOTIDE SEQUENCE [LARGE SCALE GENOMIC DNA]</scope>
    <source>
        <strain evidence="9">T30-4</strain>
    </source>
</reference>
<feature type="domain" description="ABC-2 type transporter transmembrane" evidence="7">
    <location>
        <begin position="21"/>
        <end position="104"/>
    </location>
</feature>
<feature type="transmembrane region" description="Helical" evidence="6">
    <location>
        <begin position="24"/>
        <end position="48"/>
    </location>
</feature>
<gene>
    <name evidence="8" type="ORF">PITG_01883</name>
</gene>
<evidence type="ECO:0000256" key="1">
    <source>
        <dbReference type="ARBA" id="ARBA00004141"/>
    </source>
</evidence>
<evidence type="ECO:0000256" key="6">
    <source>
        <dbReference type="SAM" id="Phobius"/>
    </source>
</evidence>
<sequence>MSALENPSTCTRIPSAPVASAQSYILYQAVIFLVNMSYSAWFFFIASVCPNINVANPIALLSLLFLATFSGFLITKDTIPVYLSWIYWISPHGWGIHAVAVNQYRDSRWGNTCLVPSEKYWLWFGLVFLAGSYVFFMTLSCLALEFWRYETPKTISLDVESDKSEQ</sequence>
<evidence type="ECO:0000256" key="3">
    <source>
        <dbReference type="ARBA" id="ARBA00022692"/>
    </source>
</evidence>
<dbReference type="PANTHER" id="PTHR19241">
    <property type="entry name" value="ATP-BINDING CASSETTE TRANSPORTER"/>
    <property type="match status" value="1"/>
</dbReference>
<comment type="subcellular location">
    <subcellularLocation>
        <location evidence="1">Membrane</location>
        <topology evidence="1">Multi-pass membrane protein</topology>
    </subcellularLocation>
</comment>
<dbReference type="GO" id="GO:0005524">
    <property type="term" value="F:ATP binding"/>
    <property type="evidence" value="ECO:0007669"/>
    <property type="project" value="UniProtKB-KW"/>
</dbReference>
<dbReference type="OrthoDB" id="66620at2759"/>
<dbReference type="Proteomes" id="UP000006643">
    <property type="component" value="Unassembled WGS sequence"/>
</dbReference>
<dbReference type="GO" id="GO:0016020">
    <property type="term" value="C:membrane"/>
    <property type="evidence" value="ECO:0007669"/>
    <property type="project" value="UniProtKB-SubCell"/>
</dbReference>
<evidence type="ECO:0000313" key="8">
    <source>
        <dbReference type="EMBL" id="EEY61564.1"/>
    </source>
</evidence>
<keyword evidence="8" id="KW-0067">ATP-binding</keyword>
<evidence type="ECO:0000256" key="4">
    <source>
        <dbReference type="ARBA" id="ARBA00022989"/>
    </source>
</evidence>
<feature type="transmembrane region" description="Helical" evidence="6">
    <location>
        <begin position="120"/>
        <end position="144"/>
    </location>
</feature>
<dbReference type="GeneID" id="9469348"/>
<protein>
    <submittedName>
        <fullName evidence="8">ATP-binding Cassette (ABC) Superfamily</fullName>
    </submittedName>
</protein>